<keyword evidence="1" id="KW-0175">Coiled coil</keyword>
<feature type="compositionally biased region" description="Polar residues" evidence="2">
    <location>
        <begin position="469"/>
        <end position="479"/>
    </location>
</feature>
<feature type="compositionally biased region" description="Polar residues" evidence="2">
    <location>
        <begin position="804"/>
        <end position="820"/>
    </location>
</feature>
<gene>
    <name evidence="3" type="ORF">VKT23_009662</name>
</gene>
<proteinExistence type="predicted"/>
<keyword evidence="4" id="KW-1185">Reference proteome</keyword>
<evidence type="ECO:0000313" key="3">
    <source>
        <dbReference type="EMBL" id="KAK7459681.1"/>
    </source>
</evidence>
<evidence type="ECO:0000256" key="1">
    <source>
        <dbReference type="SAM" id="Coils"/>
    </source>
</evidence>
<feature type="compositionally biased region" description="Pro residues" evidence="2">
    <location>
        <begin position="311"/>
        <end position="322"/>
    </location>
</feature>
<feature type="compositionally biased region" description="Polar residues" evidence="2">
    <location>
        <begin position="583"/>
        <end position="592"/>
    </location>
</feature>
<feature type="compositionally biased region" description="Low complexity" evidence="2">
    <location>
        <begin position="714"/>
        <end position="732"/>
    </location>
</feature>
<feature type="compositionally biased region" description="Low complexity" evidence="2">
    <location>
        <begin position="323"/>
        <end position="332"/>
    </location>
</feature>
<feature type="compositionally biased region" description="Polar residues" evidence="2">
    <location>
        <begin position="563"/>
        <end position="574"/>
    </location>
</feature>
<feature type="compositionally biased region" description="Pro residues" evidence="2">
    <location>
        <begin position="278"/>
        <end position="302"/>
    </location>
</feature>
<comment type="caution">
    <text evidence="3">The sequence shown here is derived from an EMBL/GenBank/DDBJ whole genome shotgun (WGS) entry which is preliminary data.</text>
</comment>
<feature type="compositionally biased region" description="Basic and acidic residues" evidence="2">
    <location>
        <begin position="494"/>
        <end position="510"/>
    </location>
</feature>
<feature type="compositionally biased region" description="Low complexity" evidence="2">
    <location>
        <begin position="445"/>
        <end position="462"/>
    </location>
</feature>
<feature type="compositionally biased region" description="Gly residues" evidence="2">
    <location>
        <begin position="648"/>
        <end position="657"/>
    </location>
</feature>
<organism evidence="3 4">
    <name type="scientific">Marasmiellus scandens</name>
    <dbReference type="NCBI Taxonomy" id="2682957"/>
    <lineage>
        <taxon>Eukaryota</taxon>
        <taxon>Fungi</taxon>
        <taxon>Dikarya</taxon>
        <taxon>Basidiomycota</taxon>
        <taxon>Agaricomycotina</taxon>
        <taxon>Agaricomycetes</taxon>
        <taxon>Agaricomycetidae</taxon>
        <taxon>Agaricales</taxon>
        <taxon>Marasmiineae</taxon>
        <taxon>Omphalotaceae</taxon>
        <taxon>Marasmiellus</taxon>
    </lineage>
</organism>
<feature type="compositionally biased region" description="Polar residues" evidence="2">
    <location>
        <begin position="414"/>
        <end position="426"/>
    </location>
</feature>
<feature type="compositionally biased region" description="Polar residues" evidence="2">
    <location>
        <begin position="780"/>
        <end position="792"/>
    </location>
</feature>
<feature type="region of interest" description="Disordered" evidence="2">
    <location>
        <begin position="1"/>
        <end position="20"/>
    </location>
</feature>
<reference evidence="3 4" key="1">
    <citation type="submission" date="2024-01" db="EMBL/GenBank/DDBJ databases">
        <title>A draft genome for the cacao thread blight pathogen Marasmiellus scandens.</title>
        <authorList>
            <person name="Baruah I.K."/>
            <person name="Leung J."/>
            <person name="Bukari Y."/>
            <person name="Amoako-Attah I."/>
            <person name="Meinhardt L.W."/>
            <person name="Bailey B.A."/>
            <person name="Cohen S.P."/>
        </authorList>
    </citation>
    <scope>NUCLEOTIDE SEQUENCE [LARGE SCALE GENOMIC DNA]</scope>
    <source>
        <strain evidence="3 4">GH-19</strain>
    </source>
</reference>
<accession>A0ABR1JJ20</accession>
<feature type="coiled-coil region" evidence="1">
    <location>
        <begin position="122"/>
        <end position="191"/>
    </location>
</feature>
<sequence length="905" mass="98282">MNGSHIYSPSDESEGTALREFVDETLAQQEQTRSPRSELLSSNTTNHNDRVTRRGPSTRYRRDREIAYRNTSPDDLLRLLIEHEYESAKMRKTLYMVFTQLEVEQQHAAEAERSVESTVHQFKLLNDKRLAAEREVQALEEQLTLWKVQYNLAQTELTKARQMMAELESQRNDAENVAERAKGDARKVREAMGIWKAREEGRRQGFEDGWKRAREEFNLANGRPLPALTYDTGFDHVPSILERPFEEQGPASSEHESDGQPPPSLSRPPPRDDVVPHMPAPPSHNPSAAPRPPSAPPQPILQPSPQSHPQIPFPMPNPPSRPPSSRAARTPAIQMYTLDIPPADADEVQFHNQPPARSNSWRRPKPASQEPPFQRHRSPSPRPPDNYIPVTTGETGHIVLPPPHELVDYASPQVLPTNLPGQSGSVGSRAPSRGSHRGRSMDSRPIGSQIQGQGDPGPSSSSWYLRSKTGPNQSSTSLAKRSIILDTPPQSEAKNLDSSRRSIDSRHSEDSSTNMSHMDILQDPSVSNTSLSSKKRSLLGRMFGGGKGKEREHVLSVIKENPLSRQGSMRTQGYPSPLHEPSRSPTRPLSSQGGPGGNYPSPSQVKQRLGYADPGPSSGRSVPYPMRHVRVPTQLKFPSPLSPPQQGLGQGLPGHGQQGHARSISMGSMGSAMSGPGGMGMGTDRGRRTSVGGGSRADSRLSGANEEEDDDVVGVRVEPPSGSASLASAPSPHMRPRSASGQGPTQSGGGIYYPYGNPPRHSQSRQSFQYGDDQGLIPTVPNSPAGSTSHQALPNRWPSERPTSRASNATRASHRQSTTPGPGPGSVRPGASPRHRYSNIEEEPSSPRPGAGFAGVGAGNQQGVDDGGDSGLRRVPSRLSVRSGGAYDHFDPSGYVDPAFYGQAT</sequence>
<feature type="region of interest" description="Disordered" evidence="2">
    <location>
        <begin position="245"/>
        <end position="905"/>
    </location>
</feature>
<protein>
    <submittedName>
        <fullName evidence="3">Uncharacterized protein</fullName>
    </submittedName>
</protein>
<feature type="compositionally biased region" description="Polar residues" evidence="2">
    <location>
        <begin position="350"/>
        <end position="359"/>
    </location>
</feature>
<feature type="compositionally biased region" description="Low complexity" evidence="2">
    <location>
        <begin position="658"/>
        <end position="674"/>
    </location>
</feature>
<name>A0ABR1JJ20_9AGAR</name>
<feature type="compositionally biased region" description="Polar residues" evidence="2">
    <location>
        <begin position="26"/>
        <end position="46"/>
    </location>
</feature>
<dbReference type="Proteomes" id="UP001498398">
    <property type="component" value="Unassembled WGS sequence"/>
</dbReference>
<feature type="compositionally biased region" description="Polar residues" evidence="2">
    <location>
        <begin position="760"/>
        <end position="769"/>
    </location>
</feature>
<feature type="compositionally biased region" description="Low complexity" evidence="2">
    <location>
        <begin position="873"/>
        <end position="885"/>
    </location>
</feature>
<evidence type="ECO:0000313" key="4">
    <source>
        <dbReference type="Proteomes" id="UP001498398"/>
    </source>
</evidence>
<feature type="region of interest" description="Disordered" evidence="2">
    <location>
        <begin position="25"/>
        <end position="60"/>
    </location>
</feature>
<dbReference type="EMBL" id="JBANRG010000016">
    <property type="protein sequence ID" value="KAK7459681.1"/>
    <property type="molecule type" value="Genomic_DNA"/>
</dbReference>
<evidence type="ECO:0000256" key="2">
    <source>
        <dbReference type="SAM" id="MobiDB-lite"/>
    </source>
</evidence>